<name>A0A1G1KS29_9BACT</name>
<evidence type="ECO:0000313" key="3">
    <source>
        <dbReference type="Proteomes" id="UP000178187"/>
    </source>
</evidence>
<dbReference type="PANTHER" id="PTHR43861">
    <property type="entry name" value="TRANS-ACONITATE 2-METHYLTRANSFERASE-RELATED"/>
    <property type="match status" value="1"/>
</dbReference>
<dbReference type="Gene3D" id="3.40.50.150">
    <property type="entry name" value="Vaccinia Virus protein VP39"/>
    <property type="match status" value="1"/>
</dbReference>
<accession>A0A1G1KS29</accession>
<dbReference type="GO" id="GO:0008757">
    <property type="term" value="F:S-adenosylmethionine-dependent methyltransferase activity"/>
    <property type="evidence" value="ECO:0007669"/>
    <property type="project" value="InterPro"/>
</dbReference>
<comment type="caution">
    <text evidence="2">The sequence shown here is derived from an EMBL/GenBank/DDBJ whole genome shotgun (WGS) entry which is preliminary data.</text>
</comment>
<proteinExistence type="predicted"/>
<dbReference type="EMBL" id="MHFR01000059">
    <property type="protein sequence ID" value="OGW95754.1"/>
    <property type="molecule type" value="Genomic_DNA"/>
</dbReference>
<organism evidence="2 3">
    <name type="scientific">Candidatus Danuiimicrobium aquiferis</name>
    <dbReference type="NCBI Taxonomy" id="1801832"/>
    <lineage>
        <taxon>Bacteria</taxon>
        <taxon>Pseudomonadati</taxon>
        <taxon>Candidatus Omnitrophota</taxon>
        <taxon>Candidatus Danuiimicrobium</taxon>
    </lineage>
</organism>
<gene>
    <name evidence="2" type="ORF">A3G33_08035</name>
</gene>
<evidence type="ECO:0000313" key="2">
    <source>
        <dbReference type="EMBL" id="OGW95754.1"/>
    </source>
</evidence>
<sequence>MGKQNYLLEKIVSIISSNQKGKVLDLGCGDGRAGKKLFDLGFAVEACDMDKERFEFHQEIKFTEGNLAHPLPYKDNFFDYVIFMEVIEHIYNPHFVISEISRILRKGGRLILSTPNILNIGSRFRFLMEGSFDFFREPTLDYSKCFPAAIQNMHVIPWRYQELEYLLAQNSLEITHFFVDGRKTNFYFLYWFMFPFLFFQAKAKEKQAKKTGGVDFARMNKIILSKDMLLGCHLILDAVNNK</sequence>
<reference evidence="2 3" key="1">
    <citation type="journal article" date="2016" name="Nat. Commun.">
        <title>Thousands of microbial genomes shed light on interconnected biogeochemical processes in an aquifer system.</title>
        <authorList>
            <person name="Anantharaman K."/>
            <person name="Brown C.T."/>
            <person name="Hug L.A."/>
            <person name="Sharon I."/>
            <person name="Castelle C.J."/>
            <person name="Probst A.J."/>
            <person name="Thomas B.C."/>
            <person name="Singh A."/>
            <person name="Wilkins M.J."/>
            <person name="Karaoz U."/>
            <person name="Brodie E.L."/>
            <person name="Williams K.H."/>
            <person name="Hubbard S.S."/>
            <person name="Banfield J.F."/>
        </authorList>
    </citation>
    <scope>NUCLEOTIDE SEQUENCE [LARGE SCALE GENOMIC DNA]</scope>
</reference>
<dbReference type="AlphaFoldDB" id="A0A1G1KS29"/>
<dbReference type="SUPFAM" id="SSF53335">
    <property type="entry name" value="S-adenosyl-L-methionine-dependent methyltransferases"/>
    <property type="match status" value="1"/>
</dbReference>
<dbReference type="Pfam" id="PF08241">
    <property type="entry name" value="Methyltransf_11"/>
    <property type="match status" value="1"/>
</dbReference>
<protein>
    <recommendedName>
        <fullName evidence="1">Methyltransferase type 11 domain-containing protein</fullName>
    </recommendedName>
</protein>
<dbReference type="CDD" id="cd02440">
    <property type="entry name" value="AdoMet_MTases"/>
    <property type="match status" value="1"/>
</dbReference>
<feature type="domain" description="Methyltransferase type 11" evidence="1">
    <location>
        <begin position="24"/>
        <end position="112"/>
    </location>
</feature>
<dbReference type="Proteomes" id="UP000178187">
    <property type="component" value="Unassembled WGS sequence"/>
</dbReference>
<evidence type="ECO:0000259" key="1">
    <source>
        <dbReference type="Pfam" id="PF08241"/>
    </source>
</evidence>
<dbReference type="InterPro" id="IPR013216">
    <property type="entry name" value="Methyltransf_11"/>
</dbReference>
<dbReference type="InterPro" id="IPR029063">
    <property type="entry name" value="SAM-dependent_MTases_sf"/>
</dbReference>